<keyword evidence="1" id="KW-0812">Transmembrane</keyword>
<keyword evidence="1" id="KW-0472">Membrane</keyword>
<sequence>MNYQPPPAAPSSQPLRPTPAFIGASWAALAVGVVSYGVGLWNADMTKSEKGFYAATLLLGLFGAISLQKSVRDQAEGMPVSALYLGLAWVMVALSLIMLVIGLWNSGMQLNEKGFYGLAFTMSLYAAVAVQKNVRDMAYRP</sequence>
<keyword evidence="1" id="KW-1133">Transmembrane helix</keyword>
<evidence type="ECO:0000256" key="1">
    <source>
        <dbReference type="SAM" id="Phobius"/>
    </source>
</evidence>
<feature type="transmembrane region" description="Helical" evidence="1">
    <location>
        <begin position="83"/>
        <end position="103"/>
    </location>
</feature>
<dbReference type="RefSeq" id="WP_189330562.1">
    <property type="nucleotide sequence ID" value="NZ_AP023356.1"/>
</dbReference>
<feature type="domain" description="YiaAB two helix" evidence="2">
    <location>
        <begin position="21"/>
        <end position="73"/>
    </location>
</feature>
<dbReference type="InterPro" id="IPR038972">
    <property type="entry name" value="YiaA-like"/>
</dbReference>
<dbReference type="Proteomes" id="UP000676967">
    <property type="component" value="Chromosome"/>
</dbReference>
<gene>
    <name evidence="3" type="ORF">Aiant_89110</name>
</gene>
<dbReference type="PANTHER" id="PTHR37290">
    <property type="entry name" value="INNER MEMBRANE PROTEIN YIAA-RELATED"/>
    <property type="match status" value="1"/>
</dbReference>
<accession>A0ABN6CU16</accession>
<name>A0ABN6CU16_9ACTN</name>
<keyword evidence="4" id="KW-1185">Reference proteome</keyword>
<organism evidence="3 4">
    <name type="scientific">Actinoplanes ianthinogenes</name>
    <dbReference type="NCBI Taxonomy" id="122358"/>
    <lineage>
        <taxon>Bacteria</taxon>
        <taxon>Bacillati</taxon>
        <taxon>Actinomycetota</taxon>
        <taxon>Actinomycetes</taxon>
        <taxon>Micromonosporales</taxon>
        <taxon>Micromonosporaceae</taxon>
        <taxon>Actinoplanes</taxon>
    </lineage>
</organism>
<dbReference type="PANTHER" id="PTHR37290:SF1">
    <property type="entry name" value="INNER MEMBRANE PROTEIN YIAA"/>
    <property type="match status" value="1"/>
</dbReference>
<dbReference type="NCBIfam" id="NF008482">
    <property type="entry name" value="PRK11383.1"/>
    <property type="match status" value="1"/>
</dbReference>
<dbReference type="EMBL" id="AP023356">
    <property type="protein sequence ID" value="BCJ48254.1"/>
    <property type="molecule type" value="Genomic_DNA"/>
</dbReference>
<dbReference type="InterPro" id="IPR008024">
    <property type="entry name" value="YiaAB"/>
</dbReference>
<evidence type="ECO:0000313" key="3">
    <source>
        <dbReference type="EMBL" id="BCJ48254.1"/>
    </source>
</evidence>
<feature type="transmembrane region" description="Helical" evidence="1">
    <location>
        <begin position="115"/>
        <end position="134"/>
    </location>
</feature>
<evidence type="ECO:0000259" key="2">
    <source>
        <dbReference type="Pfam" id="PF05360"/>
    </source>
</evidence>
<dbReference type="Pfam" id="PF05360">
    <property type="entry name" value="YiaAB"/>
    <property type="match status" value="2"/>
</dbReference>
<feature type="domain" description="YiaAB two helix" evidence="2">
    <location>
        <begin position="84"/>
        <end position="136"/>
    </location>
</feature>
<protein>
    <recommendedName>
        <fullName evidence="2">YiaAB two helix domain-containing protein</fullName>
    </recommendedName>
</protein>
<proteinExistence type="predicted"/>
<feature type="transmembrane region" description="Helical" evidence="1">
    <location>
        <begin position="20"/>
        <end position="40"/>
    </location>
</feature>
<feature type="transmembrane region" description="Helical" evidence="1">
    <location>
        <begin position="52"/>
        <end position="71"/>
    </location>
</feature>
<reference evidence="3 4" key="1">
    <citation type="submission" date="2020-08" db="EMBL/GenBank/DDBJ databases">
        <title>Whole genome shotgun sequence of Actinoplanes ianthinogenes NBRC 13996.</title>
        <authorList>
            <person name="Komaki H."/>
            <person name="Tamura T."/>
        </authorList>
    </citation>
    <scope>NUCLEOTIDE SEQUENCE [LARGE SCALE GENOMIC DNA]</scope>
    <source>
        <strain evidence="3 4">NBRC 13996</strain>
    </source>
</reference>
<evidence type="ECO:0000313" key="4">
    <source>
        <dbReference type="Proteomes" id="UP000676967"/>
    </source>
</evidence>